<feature type="region of interest" description="Disordered" evidence="9">
    <location>
        <begin position="223"/>
        <end position="246"/>
    </location>
</feature>
<feature type="signal peptide" evidence="11">
    <location>
        <begin position="1"/>
        <end position="16"/>
    </location>
</feature>
<keyword evidence="3 11" id="KW-0732">Signal</keyword>
<evidence type="ECO:0000256" key="6">
    <source>
        <dbReference type="ARBA" id="ARBA00023157"/>
    </source>
</evidence>
<accession>A0A8S3S3M1</accession>
<proteinExistence type="predicted"/>
<feature type="region of interest" description="Disordered" evidence="9">
    <location>
        <begin position="534"/>
        <end position="592"/>
    </location>
</feature>
<feature type="compositionally biased region" description="Basic and acidic residues" evidence="9">
    <location>
        <begin position="916"/>
        <end position="929"/>
    </location>
</feature>
<evidence type="ECO:0000256" key="3">
    <source>
        <dbReference type="ARBA" id="ARBA00022729"/>
    </source>
</evidence>
<comment type="subcellular location">
    <subcellularLocation>
        <location evidence="1">Membrane</location>
        <topology evidence="1">Single-pass type I membrane protein</topology>
    </subcellularLocation>
</comment>
<dbReference type="InterPro" id="IPR036055">
    <property type="entry name" value="LDL_receptor-like_sf"/>
</dbReference>
<dbReference type="CDD" id="cd00112">
    <property type="entry name" value="LDLa"/>
    <property type="match status" value="1"/>
</dbReference>
<feature type="compositionally biased region" description="Basic and acidic residues" evidence="9">
    <location>
        <begin position="45"/>
        <end position="58"/>
    </location>
</feature>
<name>A0A8S3S3M1_MYTED</name>
<evidence type="ECO:0000313" key="14">
    <source>
        <dbReference type="Proteomes" id="UP000683360"/>
    </source>
</evidence>
<evidence type="ECO:0000259" key="12">
    <source>
        <dbReference type="PROSITE" id="PS50986"/>
    </source>
</evidence>
<comment type="caution">
    <text evidence="13">The sequence shown here is derived from an EMBL/GenBank/DDBJ whole genome shotgun (WGS) entry which is preliminary data.</text>
</comment>
<feature type="compositionally biased region" description="Polar residues" evidence="9">
    <location>
        <begin position="560"/>
        <end position="571"/>
    </location>
</feature>
<dbReference type="SMART" id="SM00192">
    <property type="entry name" value="LDLa"/>
    <property type="match status" value="1"/>
</dbReference>
<dbReference type="PANTHER" id="PTHR46876:SF1">
    <property type="entry name" value="LOW-DENSITY LIPOPROTEIN RECEPTOR-RELATED PROTEIN 11"/>
    <property type="match status" value="1"/>
</dbReference>
<sequence>MVKILWIISLIVIAHASKEKLQDLDQLLDDPNIWQYIEKRVEQEKKDNIPIENNHDNDDSVGDVDPPKQKIELQNRHQNFRQPDRASENERHYPNYRNQHNFHETNPYGLKTLSDSSGNACSYNLNSSVIIKSKSSLDNGAAYLKNAFNLSAKECAKKCCYTQNCNLAVYEEKEEHSCYLFDCGTPSKCVFAHHGNYSVMSFQINDFMPSAHQQYHENELENLGKVKPPTPSPPPPTTHTPTPYPQRAKVPLYGDCDIDWDEQCVDRNAECRDEQCKCKKGYHAIYAICREVCNEDEFQCKNKGQDFDVPDCIDSKHRCDGVPQCADGSDEEKCPKKPEENIDSKTEVKGNQGTIAENGGLPSLSNKIASKAIQNPVPKNQSPLLPNSDKISGNQFYGQVPDKTGFINPNLYGSNNPLLPQQMQDYYWPPQQGLLNNPQQYQSPYSDYPQFQGQQLGQGYLNPLGYGGQKFNNPFNPGLKTDNTNLNSKFYGAYGPNQNVPLQKYPLNQVYDKNAGNDMNQNYQDSVKPLYGDLNVYPNYNNLPRNRQPSLPHEGRRNNKTNVNKQPVLQPTSTSTTKTSTTSTTTTTTTTSPVVMTTRKSVMNDNSYIDENYYPGWSENDDSYYHNNRQHKNQESAKHKSQKGQQNFKDLDDNRPYQDSDNNKQFEDSDNNKHFVDSDNNKHFEDSGNNKHFDDSGNNKHFADLDNNKHFEDSGNNKHFEDSDNNNKHYIDSGDNRNYKESHNNRNPKVSHDNKHYKTKVDNSGNENFRNRYPYRFRQKGKYSDYDDNTRYNNWPDYYDDGSDYSEFRQQQNHRPGKDYYENIFAPDKQSNDKDEIDEDKVNTPAPPKPVVEQPEEKQPNVPDESDKDIPLETDVKDEDKDQESKADSKEKEPVDQKPVDKPETATKSTTTMSDTPKEPTGTEKKVGLEGPKKVVIKSPTDNNQGPIVALALGLGICLMLLIFVGCRLRTVKRKIRRGKSLHSNEADYLINGMYL</sequence>
<dbReference type="Pfam" id="PF00057">
    <property type="entry name" value="Ldl_recept_a"/>
    <property type="match status" value="1"/>
</dbReference>
<evidence type="ECO:0000256" key="9">
    <source>
        <dbReference type="SAM" id="MobiDB-lite"/>
    </source>
</evidence>
<feature type="compositionally biased region" description="Basic and acidic residues" evidence="9">
    <location>
        <begin position="649"/>
        <end position="761"/>
    </location>
</feature>
<feature type="compositionally biased region" description="Low complexity" evidence="9">
    <location>
        <begin position="906"/>
        <end position="915"/>
    </location>
</feature>
<feature type="compositionally biased region" description="Basic and acidic residues" evidence="9">
    <location>
        <begin position="82"/>
        <end position="93"/>
    </location>
</feature>
<dbReference type="PROSITE" id="PS50068">
    <property type="entry name" value="LDLRA_2"/>
    <property type="match status" value="1"/>
</dbReference>
<dbReference type="InterPro" id="IPR002172">
    <property type="entry name" value="LDrepeatLR_classA_rpt"/>
</dbReference>
<keyword evidence="14" id="KW-1185">Reference proteome</keyword>
<keyword evidence="5 10" id="KW-0472">Membrane</keyword>
<evidence type="ECO:0000256" key="7">
    <source>
        <dbReference type="ARBA" id="ARBA00023180"/>
    </source>
</evidence>
<feature type="domain" description="MANSC" evidence="12">
    <location>
        <begin position="125"/>
        <end position="200"/>
    </location>
</feature>
<evidence type="ECO:0000256" key="2">
    <source>
        <dbReference type="ARBA" id="ARBA00022692"/>
    </source>
</evidence>
<dbReference type="OrthoDB" id="10037294at2759"/>
<dbReference type="EMBL" id="CAJPWZ010001449">
    <property type="protein sequence ID" value="CAG2215609.1"/>
    <property type="molecule type" value="Genomic_DNA"/>
</dbReference>
<dbReference type="Pfam" id="PF07502">
    <property type="entry name" value="MANEC"/>
    <property type="match status" value="1"/>
</dbReference>
<dbReference type="PROSITE" id="PS01209">
    <property type="entry name" value="LDLRA_1"/>
    <property type="match status" value="1"/>
</dbReference>
<dbReference type="InterPro" id="IPR013980">
    <property type="entry name" value="MANSC_dom"/>
</dbReference>
<dbReference type="GO" id="GO:0016020">
    <property type="term" value="C:membrane"/>
    <property type="evidence" value="ECO:0007669"/>
    <property type="project" value="UniProtKB-SubCell"/>
</dbReference>
<dbReference type="Proteomes" id="UP000683360">
    <property type="component" value="Unassembled WGS sequence"/>
</dbReference>
<evidence type="ECO:0000313" key="13">
    <source>
        <dbReference type="EMBL" id="CAG2215609.1"/>
    </source>
</evidence>
<feature type="compositionally biased region" description="Basic and acidic residues" evidence="9">
    <location>
        <begin position="65"/>
        <end position="75"/>
    </location>
</feature>
<feature type="disulfide bond" evidence="8">
    <location>
        <begin position="319"/>
        <end position="334"/>
    </location>
</feature>
<keyword evidence="6 8" id="KW-1015">Disulfide bond</keyword>
<organism evidence="13 14">
    <name type="scientific">Mytilus edulis</name>
    <name type="common">Blue mussel</name>
    <dbReference type="NCBI Taxonomy" id="6550"/>
    <lineage>
        <taxon>Eukaryota</taxon>
        <taxon>Metazoa</taxon>
        <taxon>Spiralia</taxon>
        <taxon>Lophotrochozoa</taxon>
        <taxon>Mollusca</taxon>
        <taxon>Bivalvia</taxon>
        <taxon>Autobranchia</taxon>
        <taxon>Pteriomorphia</taxon>
        <taxon>Mytilida</taxon>
        <taxon>Mytiloidea</taxon>
        <taxon>Mytilidae</taxon>
        <taxon>Mytilinae</taxon>
        <taxon>Mytilus</taxon>
    </lineage>
</organism>
<evidence type="ECO:0000256" key="1">
    <source>
        <dbReference type="ARBA" id="ARBA00004479"/>
    </source>
</evidence>
<feature type="compositionally biased region" description="Basic and acidic residues" evidence="9">
    <location>
        <begin position="868"/>
        <end position="905"/>
    </location>
</feature>
<gene>
    <name evidence="13" type="ORF">MEDL_29378</name>
</gene>
<keyword evidence="2 10" id="KW-0812">Transmembrane</keyword>
<feature type="chain" id="PRO_5035876688" description="MANSC domain-containing protein" evidence="11">
    <location>
        <begin position="17"/>
        <end position="996"/>
    </location>
</feature>
<dbReference type="PANTHER" id="PTHR46876">
    <property type="entry name" value="LOW-DENSITY LIPOPROTEIN RECEPTOR-RELATED PROTEIN 11"/>
    <property type="match status" value="1"/>
</dbReference>
<reference evidence="13" key="1">
    <citation type="submission" date="2021-03" db="EMBL/GenBank/DDBJ databases">
        <authorList>
            <person name="Bekaert M."/>
        </authorList>
    </citation>
    <scope>NUCLEOTIDE SEQUENCE</scope>
</reference>
<feature type="region of interest" description="Disordered" evidence="9">
    <location>
        <begin position="45"/>
        <end position="101"/>
    </location>
</feature>
<evidence type="ECO:0000256" key="11">
    <source>
        <dbReference type="SAM" id="SignalP"/>
    </source>
</evidence>
<dbReference type="InterPro" id="IPR023415">
    <property type="entry name" value="LDLR_class-A_CS"/>
</dbReference>
<feature type="region of interest" description="Disordered" evidence="9">
    <location>
        <begin position="624"/>
        <end position="774"/>
    </location>
</feature>
<feature type="region of interest" description="Disordered" evidence="9">
    <location>
        <begin position="803"/>
        <end position="929"/>
    </location>
</feature>
<dbReference type="InterPro" id="IPR011106">
    <property type="entry name" value="MANSC_N"/>
</dbReference>
<dbReference type="SMART" id="SM00765">
    <property type="entry name" value="MANEC"/>
    <property type="match status" value="1"/>
</dbReference>
<feature type="compositionally biased region" description="Polar residues" evidence="9">
    <location>
        <begin position="538"/>
        <end position="549"/>
    </location>
</feature>
<protein>
    <recommendedName>
        <fullName evidence="12">MANSC domain-containing protein</fullName>
    </recommendedName>
</protein>
<feature type="compositionally biased region" description="Pro residues" evidence="9">
    <location>
        <begin position="228"/>
        <end position="244"/>
    </location>
</feature>
<dbReference type="Gene3D" id="4.10.400.10">
    <property type="entry name" value="Low-density Lipoprotein Receptor"/>
    <property type="match status" value="1"/>
</dbReference>
<evidence type="ECO:0000256" key="5">
    <source>
        <dbReference type="ARBA" id="ARBA00023136"/>
    </source>
</evidence>
<keyword evidence="7" id="KW-0325">Glycoprotein</keyword>
<dbReference type="PROSITE" id="PS50986">
    <property type="entry name" value="MANSC"/>
    <property type="match status" value="1"/>
</dbReference>
<comment type="caution">
    <text evidence="8">Lacks conserved residue(s) required for the propagation of feature annotation.</text>
</comment>
<feature type="transmembrane region" description="Helical" evidence="10">
    <location>
        <begin position="948"/>
        <end position="969"/>
    </location>
</feature>
<keyword evidence="4 10" id="KW-1133">Transmembrane helix</keyword>
<feature type="compositionally biased region" description="Low complexity" evidence="9">
    <location>
        <begin position="572"/>
        <end position="592"/>
    </location>
</feature>
<evidence type="ECO:0000256" key="4">
    <source>
        <dbReference type="ARBA" id="ARBA00022989"/>
    </source>
</evidence>
<evidence type="ECO:0000256" key="8">
    <source>
        <dbReference type="PROSITE-ProRule" id="PRU00124"/>
    </source>
</evidence>
<dbReference type="AlphaFoldDB" id="A0A8S3S3M1"/>
<evidence type="ECO:0000256" key="10">
    <source>
        <dbReference type="SAM" id="Phobius"/>
    </source>
</evidence>
<dbReference type="SUPFAM" id="SSF57424">
    <property type="entry name" value="LDL receptor-like module"/>
    <property type="match status" value="1"/>
</dbReference>